<keyword evidence="2 6" id="KW-0560">Oxidoreductase</keyword>
<feature type="domain" description="MsrB" evidence="5">
    <location>
        <begin position="53"/>
        <end position="175"/>
    </location>
</feature>
<evidence type="ECO:0000313" key="7">
    <source>
        <dbReference type="Proteomes" id="UP001597469"/>
    </source>
</evidence>
<dbReference type="NCBIfam" id="TIGR00357">
    <property type="entry name" value="peptide-methionine (R)-S-oxide reductase MsrB"/>
    <property type="match status" value="1"/>
</dbReference>
<accession>A0ABW5M9Z7</accession>
<dbReference type="PROSITE" id="PS51257">
    <property type="entry name" value="PROKAR_LIPOPROTEIN"/>
    <property type="match status" value="1"/>
</dbReference>
<keyword evidence="4" id="KW-0732">Signal</keyword>
<feature type="signal peptide" evidence="4">
    <location>
        <begin position="1"/>
        <end position="22"/>
    </location>
</feature>
<dbReference type="PANTHER" id="PTHR10173">
    <property type="entry name" value="METHIONINE SULFOXIDE REDUCTASE"/>
    <property type="match status" value="1"/>
</dbReference>
<evidence type="ECO:0000256" key="3">
    <source>
        <dbReference type="ARBA" id="ARBA00048488"/>
    </source>
</evidence>
<reference evidence="7" key="1">
    <citation type="journal article" date="2019" name="Int. J. Syst. Evol. Microbiol.">
        <title>The Global Catalogue of Microorganisms (GCM) 10K type strain sequencing project: providing services to taxonomists for standard genome sequencing and annotation.</title>
        <authorList>
            <consortium name="The Broad Institute Genomics Platform"/>
            <consortium name="The Broad Institute Genome Sequencing Center for Infectious Disease"/>
            <person name="Wu L."/>
            <person name="Ma J."/>
        </authorList>
    </citation>
    <scope>NUCLEOTIDE SEQUENCE [LARGE SCALE GENOMIC DNA]</scope>
    <source>
        <strain evidence="7">KCTC 42805</strain>
    </source>
</reference>
<dbReference type="PANTHER" id="PTHR10173:SF57">
    <property type="entry name" value="PEPTIDE-METHIONINE (R)-S-OXIDE REDUCTASE"/>
    <property type="match status" value="1"/>
</dbReference>
<dbReference type="GO" id="GO:0033743">
    <property type="term" value="F:peptide-methionine (R)-S-oxide reductase activity"/>
    <property type="evidence" value="ECO:0007669"/>
    <property type="project" value="UniProtKB-EC"/>
</dbReference>
<evidence type="ECO:0000259" key="5">
    <source>
        <dbReference type="PROSITE" id="PS51790"/>
    </source>
</evidence>
<comment type="caution">
    <text evidence="6">The sequence shown here is derived from an EMBL/GenBank/DDBJ whole genome shotgun (WGS) entry which is preliminary data.</text>
</comment>
<dbReference type="RefSeq" id="WP_381525802.1">
    <property type="nucleotide sequence ID" value="NZ_JBHULN010000016.1"/>
</dbReference>
<feature type="chain" id="PRO_5047070060" description="peptide-methionine (R)-S-oxide reductase" evidence="4">
    <location>
        <begin position="23"/>
        <end position="175"/>
    </location>
</feature>
<dbReference type="InterPro" id="IPR002579">
    <property type="entry name" value="Met_Sox_Rdtase_MsrB_dom"/>
</dbReference>
<dbReference type="PROSITE" id="PS51790">
    <property type="entry name" value="MSRB"/>
    <property type="match status" value="1"/>
</dbReference>
<keyword evidence="7" id="KW-1185">Reference proteome</keyword>
<organism evidence="6 7">
    <name type="scientific">Spirosoma soli</name>
    <dbReference type="NCBI Taxonomy" id="1770529"/>
    <lineage>
        <taxon>Bacteria</taxon>
        <taxon>Pseudomonadati</taxon>
        <taxon>Bacteroidota</taxon>
        <taxon>Cytophagia</taxon>
        <taxon>Cytophagales</taxon>
        <taxon>Cytophagaceae</taxon>
        <taxon>Spirosoma</taxon>
    </lineage>
</organism>
<dbReference type="Proteomes" id="UP001597469">
    <property type="component" value="Unassembled WGS sequence"/>
</dbReference>
<evidence type="ECO:0000256" key="4">
    <source>
        <dbReference type="SAM" id="SignalP"/>
    </source>
</evidence>
<dbReference type="InterPro" id="IPR028427">
    <property type="entry name" value="Met_Sox_Rdtase_MsrB"/>
</dbReference>
<dbReference type="EC" id="1.8.4.12" evidence="1"/>
<name>A0ABW5M9Z7_9BACT</name>
<proteinExistence type="predicted"/>
<dbReference type="Pfam" id="PF01641">
    <property type="entry name" value="SelR"/>
    <property type="match status" value="1"/>
</dbReference>
<evidence type="ECO:0000256" key="2">
    <source>
        <dbReference type="ARBA" id="ARBA00023002"/>
    </source>
</evidence>
<gene>
    <name evidence="6" type="primary">msrB</name>
    <name evidence="6" type="ORF">ACFSUS_21365</name>
</gene>
<dbReference type="Gene3D" id="2.170.150.20">
    <property type="entry name" value="Peptide methionine sulfoxide reductase"/>
    <property type="match status" value="1"/>
</dbReference>
<dbReference type="EMBL" id="JBHULN010000016">
    <property type="protein sequence ID" value="MFD2573206.1"/>
    <property type="molecule type" value="Genomic_DNA"/>
</dbReference>
<dbReference type="InterPro" id="IPR011057">
    <property type="entry name" value="Mss4-like_sf"/>
</dbReference>
<comment type="catalytic activity">
    <reaction evidence="3">
        <text>L-methionyl-[protein] + [thioredoxin]-disulfide + H2O = L-methionyl-(R)-S-oxide-[protein] + [thioredoxin]-dithiol</text>
        <dbReference type="Rhea" id="RHEA:24164"/>
        <dbReference type="Rhea" id="RHEA-COMP:10698"/>
        <dbReference type="Rhea" id="RHEA-COMP:10700"/>
        <dbReference type="Rhea" id="RHEA-COMP:12313"/>
        <dbReference type="Rhea" id="RHEA-COMP:12314"/>
        <dbReference type="ChEBI" id="CHEBI:15377"/>
        <dbReference type="ChEBI" id="CHEBI:16044"/>
        <dbReference type="ChEBI" id="CHEBI:29950"/>
        <dbReference type="ChEBI" id="CHEBI:45764"/>
        <dbReference type="ChEBI" id="CHEBI:50058"/>
        <dbReference type="EC" id="1.8.4.12"/>
    </reaction>
</comment>
<evidence type="ECO:0000313" key="6">
    <source>
        <dbReference type="EMBL" id="MFD2573206.1"/>
    </source>
</evidence>
<sequence length="175" mass="19211">MKNPLLVLLPLWLLVSTSFVSACQSTSANQAISDSKSLTDEKPPGGKRVVKTNAEWKKILTPDQYAVLREHGTERAFTSPLNDIHDHGVFYCAGCHNPLFSSDTKFNSGTGWPSFYAPIAKNAVRELSDKSYGMVRTEVLCNVCGGHLGHVFDDGPKPTGLRYCMNGVAMTFEKK</sequence>
<evidence type="ECO:0000256" key="1">
    <source>
        <dbReference type="ARBA" id="ARBA00012499"/>
    </source>
</evidence>
<protein>
    <recommendedName>
        <fullName evidence="1">peptide-methionine (R)-S-oxide reductase</fullName>
        <ecNumber evidence="1">1.8.4.12</ecNumber>
    </recommendedName>
</protein>
<dbReference type="SUPFAM" id="SSF51316">
    <property type="entry name" value="Mss4-like"/>
    <property type="match status" value="1"/>
</dbReference>